<dbReference type="EMBL" id="HBUF01023652">
    <property type="protein sequence ID" value="CAG6612059.1"/>
    <property type="molecule type" value="Transcribed_RNA"/>
</dbReference>
<evidence type="ECO:0000313" key="1">
    <source>
        <dbReference type="EMBL" id="CAG6612061.1"/>
    </source>
</evidence>
<dbReference type="AlphaFoldDB" id="A0A8D8LVI4"/>
<protein>
    <submittedName>
        <fullName evidence="1">Uncharacterized protein</fullName>
    </submittedName>
</protein>
<organism evidence="1">
    <name type="scientific">Cacopsylla melanoneura</name>
    <dbReference type="NCBI Taxonomy" id="428564"/>
    <lineage>
        <taxon>Eukaryota</taxon>
        <taxon>Metazoa</taxon>
        <taxon>Ecdysozoa</taxon>
        <taxon>Arthropoda</taxon>
        <taxon>Hexapoda</taxon>
        <taxon>Insecta</taxon>
        <taxon>Pterygota</taxon>
        <taxon>Neoptera</taxon>
        <taxon>Paraneoptera</taxon>
        <taxon>Hemiptera</taxon>
        <taxon>Sternorrhyncha</taxon>
        <taxon>Psylloidea</taxon>
        <taxon>Psyllidae</taxon>
        <taxon>Psyllinae</taxon>
        <taxon>Cacopsylla</taxon>
    </lineage>
</organism>
<reference evidence="1" key="1">
    <citation type="submission" date="2021-05" db="EMBL/GenBank/DDBJ databases">
        <authorList>
            <person name="Alioto T."/>
            <person name="Alioto T."/>
            <person name="Gomez Garrido J."/>
        </authorList>
    </citation>
    <scope>NUCLEOTIDE SEQUENCE</scope>
</reference>
<name>A0A8D8LVI4_9HEMI</name>
<accession>A0A8D8LVI4</accession>
<proteinExistence type="predicted"/>
<dbReference type="EMBL" id="HBUF01023653">
    <property type="protein sequence ID" value="CAG6612061.1"/>
    <property type="molecule type" value="Transcribed_RNA"/>
</dbReference>
<dbReference type="EMBL" id="HBUF01023651">
    <property type="protein sequence ID" value="CAG6612057.1"/>
    <property type="molecule type" value="Transcribed_RNA"/>
</dbReference>
<sequence>MRIRWSSSRRVLMPRMLCPATRVTADGQTTPPTRTTSSPPPCHVAAEVHVAIVSRIVLGMMIQYTLHPILTRVRGACSPVRGLWRSMSRTEDPAPWTLQHPLSLYPRSGL</sequence>